<name>A0ACB5RH52_9CLOT</name>
<keyword evidence="2" id="KW-1185">Reference proteome</keyword>
<sequence length="172" mass="20349">MLYRIKQFMMSIYYSGKKVDFKYINSYLDNQEIKEFNKLTKVDKQHSIRVAKESVNILRTNNSISTDEIDEKQLIRVALLHDIGKNRYKLNPIEKATMVVLDNITKSKIKKFSDKSNIIKSYYYHPEIGVEILKKLDKSYSIEFLNAIKFHHKEDHGINDMLQILKDADDRN</sequence>
<protein>
    <submittedName>
        <fullName evidence="1">Phosphohydrolase</fullName>
    </submittedName>
</protein>
<dbReference type="Proteomes" id="UP001058074">
    <property type="component" value="Unassembled WGS sequence"/>
</dbReference>
<proteinExistence type="predicted"/>
<reference evidence="1" key="1">
    <citation type="journal article" date="2025" name="Int. J. Syst. Evol. Microbiol.">
        <title>Inconstantimicrobium mannanitabidum sp. nov., a novel member of the family Clostridiaceae isolated from anoxic soil under the treatment of reductive soil disinfestation.</title>
        <authorList>
            <person name="Ueki A."/>
            <person name="Tonouchi A."/>
            <person name="Honma S."/>
            <person name="Kaku N."/>
            <person name="Ueki K."/>
        </authorList>
    </citation>
    <scope>NUCLEOTIDE SEQUENCE</scope>
    <source>
        <strain evidence="1">TW13</strain>
    </source>
</reference>
<organism evidence="1 2">
    <name type="scientific">Inconstantimicrobium mannanitabidum</name>
    <dbReference type="NCBI Taxonomy" id="1604901"/>
    <lineage>
        <taxon>Bacteria</taxon>
        <taxon>Bacillati</taxon>
        <taxon>Bacillota</taxon>
        <taxon>Clostridia</taxon>
        <taxon>Eubacteriales</taxon>
        <taxon>Clostridiaceae</taxon>
        <taxon>Inconstantimicrobium</taxon>
    </lineage>
</organism>
<evidence type="ECO:0000313" key="2">
    <source>
        <dbReference type="Proteomes" id="UP001058074"/>
    </source>
</evidence>
<dbReference type="EMBL" id="BROD01000001">
    <property type="protein sequence ID" value="GKX68429.1"/>
    <property type="molecule type" value="Genomic_DNA"/>
</dbReference>
<evidence type="ECO:0000313" key="1">
    <source>
        <dbReference type="EMBL" id="GKX68429.1"/>
    </source>
</evidence>
<comment type="caution">
    <text evidence="1">The sequence shown here is derived from an EMBL/GenBank/DDBJ whole genome shotgun (WGS) entry which is preliminary data.</text>
</comment>
<accession>A0ACB5RH52</accession>
<gene>
    <name evidence="1" type="ORF">rsdtw13_36870</name>
</gene>